<dbReference type="InterPro" id="IPR001173">
    <property type="entry name" value="Glyco_trans_2-like"/>
</dbReference>
<evidence type="ECO:0000313" key="3">
    <source>
        <dbReference type="Proteomes" id="UP001500326"/>
    </source>
</evidence>
<dbReference type="PANTHER" id="PTHR43685">
    <property type="entry name" value="GLYCOSYLTRANSFERASE"/>
    <property type="match status" value="1"/>
</dbReference>
<dbReference type="EMBL" id="BAAAOH010000001">
    <property type="protein sequence ID" value="GAA1984897.1"/>
    <property type="molecule type" value="Genomic_DNA"/>
</dbReference>
<dbReference type="SUPFAM" id="SSF53448">
    <property type="entry name" value="Nucleotide-diphospho-sugar transferases"/>
    <property type="match status" value="1"/>
</dbReference>
<dbReference type="RefSeq" id="WP_344060901.1">
    <property type="nucleotide sequence ID" value="NZ_BAAAOH010000001.1"/>
</dbReference>
<protein>
    <submittedName>
        <fullName evidence="2">Glycosyltransferase family 2 protein</fullName>
    </submittedName>
</protein>
<dbReference type="PANTHER" id="PTHR43685:SF2">
    <property type="entry name" value="GLYCOSYLTRANSFERASE 2-LIKE DOMAIN-CONTAINING PROTEIN"/>
    <property type="match status" value="1"/>
</dbReference>
<dbReference type="Gene3D" id="3.90.550.10">
    <property type="entry name" value="Spore Coat Polysaccharide Biosynthesis Protein SpsA, Chain A"/>
    <property type="match status" value="1"/>
</dbReference>
<evidence type="ECO:0000259" key="1">
    <source>
        <dbReference type="Pfam" id="PF00535"/>
    </source>
</evidence>
<proteinExistence type="predicted"/>
<accession>A0ABP5DQY2</accession>
<organism evidence="2 3">
    <name type="scientific">Microbacterium pumilum</name>
    <dbReference type="NCBI Taxonomy" id="344165"/>
    <lineage>
        <taxon>Bacteria</taxon>
        <taxon>Bacillati</taxon>
        <taxon>Actinomycetota</taxon>
        <taxon>Actinomycetes</taxon>
        <taxon>Micrococcales</taxon>
        <taxon>Microbacteriaceae</taxon>
        <taxon>Microbacterium</taxon>
    </lineage>
</organism>
<dbReference type="InterPro" id="IPR029044">
    <property type="entry name" value="Nucleotide-diphossugar_trans"/>
</dbReference>
<feature type="domain" description="Glycosyltransferase 2-like" evidence="1">
    <location>
        <begin position="8"/>
        <end position="172"/>
    </location>
</feature>
<evidence type="ECO:0000313" key="2">
    <source>
        <dbReference type="EMBL" id="GAA1984897.1"/>
    </source>
</evidence>
<name>A0ABP5DQY2_9MICO</name>
<keyword evidence="3" id="KW-1185">Reference proteome</keyword>
<dbReference type="InterPro" id="IPR050834">
    <property type="entry name" value="Glycosyltransf_2"/>
</dbReference>
<gene>
    <name evidence="2" type="ORF">GCM10009777_18580</name>
</gene>
<dbReference type="Pfam" id="PF00535">
    <property type="entry name" value="Glycos_transf_2"/>
    <property type="match status" value="1"/>
</dbReference>
<reference evidence="3" key="1">
    <citation type="journal article" date="2019" name="Int. J. Syst. Evol. Microbiol.">
        <title>The Global Catalogue of Microorganisms (GCM) 10K type strain sequencing project: providing services to taxonomists for standard genome sequencing and annotation.</title>
        <authorList>
            <consortium name="The Broad Institute Genomics Platform"/>
            <consortium name="The Broad Institute Genome Sequencing Center for Infectious Disease"/>
            <person name="Wu L."/>
            <person name="Ma J."/>
        </authorList>
    </citation>
    <scope>NUCLEOTIDE SEQUENCE [LARGE SCALE GENOMIC DNA]</scope>
    <source>
        <strain evidence="3">JCM 14902</strain>
    </source>
</reference>
<comment type="caution">
    <text evidence="2">The sequence shown here is derived from an EMBL/GenBank/DDBJ whole genome shotgun (WGS) entry which is preliminary data.</text>
</comment>
<sequence>MSPPTRVSVCMATYNGAVYVEHQLRSILSELVEDDEIIVVDDASTDDTVAVIASIGDPRIRVTPQSVNRGYVRTFETALLAATGDVLLLADQDDEWIPGRRAVLVDAATRSGVAASNLVLLDSGDPLRSPVSGRPWLLRAATSTQRLRNEARILAGVAPYFGCAMAIRRDMLAAITPFPSFLTESHDLWIATVANTAGRMSHVEQATVRRRIHGANASSASPRGLRPAIASRWMLLRAWREAGRRRRALR</sequence>
<dbReference type="Proteomes" id="UP001500326">
    <property type="component" value="Unassembled WGS sequence"/>
</dbReference>